<proteinExistence type="predicted"/>
<dbReference type="GO" id="GO:0003755">
    <property type="term" value="F:peptidyl-prolyl cis-trans isomerase activity"/>
    <property type="evidence" value="ECO:0007669"/>
    <property type="project" value="UniProtKB-KW"/>
</dbReference>
<dbReference type="SMART" id="SM00028">
    <property type="entry name" value="TPR"/>
    <property type="match status" value="3"/>
</dbReference>
<dbReference type="GO" id="GO:0044183">
    <property type="term" value="F:protein folding chaperone"/>
    <property type="evidence" value="ECO:0007669"/>
    <property type="project" value="TreeGrafter"/>
</dbReference>
<keyword evidence="6" id="KW-0812">Transmembrane</keyword>
<dbReference type="PANTHER" id="PTHR46512">
    <property type="entry name" value="PEPTIDYLPROLYL ISOMERASE"/>
    <property type="match status" value="1"/>
</dbReference>
<comment type="catalytic activity">
    <reaction evidence="3">
        <text>[protein]-peptidylproline (omega=180) = [protein]-peptidylproline (omega=0)</text>
        <dbReference type="Rhea" id="RHEA:16237"/>
        <dbReference type="Rhea" id="RHEA-COMP:10747"/>
        <dbReference type="Rhea" id="RHEA-COMP:10748"/>
        <dbReference type="ChEBI" id="CHEBI:83833"/>
        <dbReference type="ChEBI" id="CHEBI:83834"/>
        <dbReference type="EC" id="5.2.1.8"/>
    </reaction>
</comment>
<feature type="repeat" description="TPR" evidence="4">
    <location>
        <begin position="237"/>
        <end position="270"/>
    </location>
</feature>
<protein>
    <recommendedName>
        <fullName evidence="3">peptidylprolyl isomerase</fullName>
        <ecNumber evidence="3">5.2.1.8</ecNumber>
    </recommendedName>
</protein>
<name>A0A7S2REJ1_9STRA</name>
<dbReference type="PROSITE" id="PS50293">
    <property type="entry name" value="TPR_REGION"/>
    <property type="match status" value="1"/>
</dbReference>
<keyword evidence="2 4" id="KW-0802">TPR repeat</keyword>
<accession>A0A7S2REJ1</accession>
<evidence type="ECO:0000256" key="3">
    <source>
        <dbReference type="PROSITE-ProRule" id="PRU00277"/>
    </source>
</evidence>
<evidence type="ECO:0000256" key="5">
    <source>
        <dbReference type="SAM" id="MobiDB-lite"/>
    </source>
</evidence>
<dbReference type="EC" id="5.2.1.8" evidence="3"/>
<dbReference type="GO" id="GO:0005740">
    <property type="term" value="C:mitochondrial envelope"/>
    <property type="evidence" value="ECO:0007669"/>
    <property type="project" value="TreeGrafter"/>
</dbReference>
<dbReference type="PROSITE" id="PS50005">
    <property type="entry name" value="TPR"/>
    <property type="match status" value="1"/>
</dbReference>
<dbReference type="AlphaFoldDB" id="A0A7S2REJ1"/>
<dbReference type="Pfam" id="PF14559">
    <property type="entry name" value="TPR_19"/>
    <property type="match status" value="1"/>
</dbReference>
<keyword evidence="6" id="KW-1133">Transmembrane helix</keyword>
<dbReference type="InterPro" id="IPR001179">
    <property type="entry name" value="PPIase_FKBP_dom"/>
</dbReference>
<dbReference type="InterPro" id="IPR011990">
    <property type="entry name" value="TPR-like_helical_dom_sf"/>
</dbReference>
<feature type="domain" description="PPIase FKBP-type" evidence="7">
    <location>
        <begin position="34"/>
        <end position="133"/>
    </location>
</feature>
<dbReference type="InterPro" id="IPR050754">
    <property type="entry name" value="FKBP4/5/8-like"/>
</dbReference>
<evidence type="ECO:0000256" key="1">
    <source>
        <dbReference type="ARBA" id="ARBA00022737"/>
    </source>
</evidence>
<keyword evidence="6" id="KW-0472">Membrane</keyword>
<dbReference type="InterPro" id="IPR019734">
    <property type="entry name" value="TPR_rpt"/>
</dbReference>
<dbReference type="PROSITE" id="PS50059">
    <property type="entry name" value="FKBP_PPIASE"/>
    <property type="match status" value="1"/>
</dbReference>
<evidence type="ECO:0000256" key="4">
    <source>
        <dbReference type="PROSITE-ProRule" id="PRU00339"/>
    </source>
</evidence>
<dbReference type="Gene3D" id="1.25.40.10">
    <property type="entry name" value="Tetratricopeptide repeat domain"/>
    <property type="match status" value="1"/>
</dbReference>
<dbReference type="PANTHER" id="PTHR46512:SF1">
    <property type="entry name" value="PEPTIDYLPROLYL ISOMERASE"/>
    <property type="match status" value="1"/>
</dbReference>
<dbReference type="GO" id="GO:0005874">
    <property type="term" value="C:microtubule"/>
    <property type="evidence" value="ECO:0007669"/>
    <property type="project" value="UniProtKB-KW"/>
</dbReference>
<dbReference type="InterPro" id="IPR046357">
    <property type="entry name" value="PPIase_dom_sf"/>
</dbReference>
<dbReference type="SUPFAM" id="SSF54534">
    <property type="entry name" value="FKBP-like"/>
    <property type="match status" value="1"/>
</dbReference>
<sequence length="399" mass="42944">MTEAGAENGDGAGAGEGQELMPGVTLHVLERRSEPESFAEYGGRVAFKLSCHDRADGLELFADQALSVRLGDGDVVPGVELALRYLGPGDRARVCCAHRFAFGLSGRPAKHEGERAIAAEQDVDFIVAVSTVDPNTPVAGMALDERLREADCKRQSGNIFFLYEDWARATRCYAAALKALEGAENEEDAAEPDTAGHIHSLLVDCGNNLALAHLRLDDPKKAEDACIAVLSLDPANVKALYRAGVATKLMGRYDEARLALDRALELDPSNKAVVKELRNLQAKRLEYRQKDARIAQAMGAKLFAKQEEGVVNTPPSIQGERARALSQSPASAPTTQPKETSGSDRVPMEEVASTNSKPLHKRQLASSFAVIGALALLGAAMAWFATVAWGPDVTWGEWW</sequence>
<dbReference type="EMBL" id="HBHJ01005735">
    <property type="protein sequence ID" value="CAD9668868.1"/>
    <property type="molecule type" value="Transcribed_RNA"/>
</dbReference>
<evidence type="ECO:0000256" key="6">
    <source>
        <dbReference type="SAM" id="Phobius"/>
    </source>
</evidence>
<dbReference type="GO" id="GO:0005829">
    <property type="term" value="C:cytosol"/>
    <property type="evidence" value="ECO:0007669"/>
    <property type="project" value="UniProtKB-SubCell"/>
</dbReference>
<dbReference type="SUPFAM" id="SSF48452">
    <property type="entry name" value="TPR-like"/>
    <property type="match status" value="1"/>
</dbReference>
<dbReference type="Gene3D" id="3.10.50.40">
    <property type="match status" value="1"/>
</dbReference>
<dbReference type="GO" id="GO:0016020">
    <property type="term" value="C:membrane"/>
    <property type="evidence" value="ECO:0007669"/>
    <property type="project" value="TreeGrafter"/>
</dbReference>
<keyword evidence="3" id="KW-0413">Isomerase</keyword>
<feature type="region of interest" description="Disordered" evidence="5">
    <location>
        <begin position="310"/>
        <end position="357"/>
    </location>
</feature>
<gene>
    <name evidence="8" type="ORF">RMAR1173_LOCUS3760</name>
</gene>
<feature type="compositionally biased region" description="Polar residues" evidence="5">
    <location>
        <begin position="325"/>
        <end position="340"/>
    </location>
</feature>
<evidence type="ECO:0000256" key="2">
    <source>
        <dbReference type="ARBA" id="ARBA00022803"/>
    </source>
</evidence>
<evidence type="ECO:0000259" key="7">
    <source>
        <dbReference type="PROSITE" id="PS50059"/>
    </source>
</evidence>
<organism evidence="8">
    <name type="scientific">Rhizochromulina marina</name>
    <dbReference type="NCBI Taxonomy" id="1034831"/>
    <lineage>
        <taxon>Eukaryota</taxon>
        <taxon>Sar</taxon>
        <taxon>Stramenopiles</taxon>
        <taxon>Ochrophyta</taxon>
        <taxon>Dictyochophyceae</taxon>
        <taxon>Rhizochromulinales</taxon>
        <taxon>Rhizochromulina</taxon>
    </lineage>
</organism>
<dbReference type="GO" id="GO:0005634">
    <property type="term" value="C:nucleus"/>
    <property type="evidence" value="ECO:0007669"/>
    <property type="project" value="UniProtKB-SubCell"/>
</dbReference>
<evidence type="ECO:0000313" key="8">
    <source>
        <dbReference type="EMBL" id="CAD9668868.1"/>
    </source>
</evidence>
<keyword evidence="1" id="KW-0677">Repeat</keyword>
<dbReference type="GO" id="GO:0012505">
    <property type="term" value="C:endomembrane system"/>
    <property type="evidence" value="ECO:0007669"/>
    <property type="project" value="TreeGrafter"/>
</dbReference>
<reference evidence="8" key="1">
    <citation type="submission" date="2021-01" db="EMBL/GenBank/DDBJ databases">
        <authorList>
            <person name="Corre E."/>
            <person name="Pelletier E."/>
            <person name="Niang G."/>
            <person name="Scheremetjew M."/>
            <person name="Finn R."/>
            <person name="Kale V."/>
            <person name="Holt S."/>
            <person name="Cochrane G."/>
            <person name="Meng A."/>
            <person name="Brown T."/>
            <person name="Cohen L."/>
        </authorList>
    </citation>
    <scope>NUCLEOTIDE SEQUENCE</scope>
    <source>
        <strain evidence="8">CCMP1243</strain>
    </source>
</reference>
<feature type="transmembrane region" description="Helical" evidence="6">
    <location>
        <begin position="364"/>
        <end position="389"/>
    </location>
</feature>
<keyword evidence="3" id="KW-0697">Rotamase</keyword>